<proteinExistence type="predicted"/>
<reference evidence="1" key="1">
    <citation type="submission" date="2020-08" db="EMBL/GenBank/DDBJ databases">
        <title>Multicomponent nature underlies the extraordinary mechanical properties of spider dragline silk.</title>
        <authorList>
            <person name="Kono N."/>
            <person name="Nakamura H."/>
            <person name="Mori M."/>
            <person name="Yoshida Y."/>
            <person name="Ohtoshi R."/>
            <person name="Malay A.D."/>
            <person name="Moran D.A.P."/>
            <person name="Tomita M."/>
            <person name="Numata K."/>
            <person name="Arakawa K."/>
        </authorList>
    </citation>
    <scope>NUCLEOTIDE SEQUENCE</scope>
</reference>
<evidence type="ECO:0000313" key="1">
    <source>
        <dbReference type="EMBL" id="GFT22597.1"/>
    </source>
</evidence>
<organism evidence="1 2">
    <name type="scientific">Nephila pilipes</name>
    <name type="common">Giant wood spider</name>
    <name type="synonym">Nephila maculata</name>
    <dbReference type="NCBI Taxonomy" id="299642"/>
    <lineage>
        <taxon>Eukaryota</taxon>
        <taxon>Metazoa</taxon>
        <taxon>Ecdysozoa</taxon>
        <taxon>Arthropoda</taxon>
        <taxon>Chelicerata</taxon>
        <taxon>Arachnida</taxon>
        <taxon>Araneae</taxon>
        <taxon>Araneomorphae</taxon>
        <taxon>Entelegynae</taxon>
        <taxon>Araneoidea</taxon>
        <taxon>Nephilidae</taxon>
        <taxon>Nephila</taxon>
    </lineage>
</organism>
<protein>
    <submittedName>
        <fullName evidence="1">Uncharacterized protein</fullName>
    </submittedName>
</protein>
<gene>
    <name evidence="1" type="ORF">NPIL_212601</name>
</gene>
<keyword evidence="2" id="KW-1185">Reference proteome</keyword>
<evidence type="ECO:0000313" key="2">
    <source>
        <dbReference type="Proteomes" id="UP000887013"/>
    </source>
</evidence>
<sequence length="142" mass="16561">MMSCRLVKRTELPISQSALKIQATTSSGGCSKRKKKTPCLSQSFQNVSHVNETNEAYNPFRQHFFIDIQRFLKIILLFKKIKHSFQMMKICKQTQSIEKFKRFISNTVQIKSHLLHVRGHFLVPFSCSHPLARFLPIQQIPK</sequence>
<comment type="caution">
    <text evidence="1">The sequence shown here is derived from an EMBL/GenBank/DDBJ whole genome shotgun (WGS) entry which is preliminary data.</text>
</comment>
<dbReference type="AlphaFoldDB" id="A0A8X6NNH3"/>
<accession>A0A8X6NNH3</accession>
<dbReference type="Proteomes" id="UP000887013">
    <property type="component" value="Unassembled WGS sequence"/>
</dbReference>
<dbReference type="EMBL" id="BMAW01059756">
    <property type="protein sequence ID" value="GFT22597.1"/>
    <property type="molecule type" value="Genomic_DNA"/>
</dbReference>
<name>A0A8X6NNH3_NEPPI</name>